<gene>
    <name evidence="1" type="ORF">HDF12_002119</name>
</gene>
<dbReference type="AlphaFoldDB" id="A0A7Y9NLT9"/>
<reference evidence="1 2" key="1">
    <citation type="submission" date="2020-07" db="EMBL/GenBank/DDBJ databases">
        <title>Genomic Encyclopedia of Type Strains, Phase IV (KMG-V): Genome sequencing to study the core and pangenomes of soil and plant-associated prokaryotes.</title>
        <authorList>
            <person name="Whitman W."/>
        </authorList>
    </citation>
    <scope>NUCLEOTIDE SEQUENCE [LARGE SCALE GENOMIC DNA]</scope>
    <source>
        <strain evidence="1 2">M8UP30</strain>
    </source>
</reference>
<dbReference type="EMBL" id="JACCCV010000001">
    <property type="protein sequence ID" value="NYF51754.1"/>
    <property type="molecule type" value="Genomic_DNA"/>
</dbReference>
<proteinExistence type="predicted"/>
<evidence type="ECO:0000313" key="1">
    <source>
        <dbReference type="EMBL" id="NYF51754.1"/>
    </source>
</evidence>
<accession>A0A7Y9NLT9</accession>
<name>A0A7Y9NLT9_9BACT</name>
<evidence type="ECO:0000313" key="2">
    <source>
        <dbReference type="Proteomes" id="UP000534186"/>
    </source>
</evidence>
<dbReference type="Proteomes" id="UP000534186">
    <property type="component" value="Unassembled WGS sequence"/>
</dbReference>
<sequence>MKLTLTQILNEKNPNTDSVLHAARYFVAEKFGDVPPSGMRETLLESGITAA</sequence>
<comment type="caution">
    <text evidence="1">The sequence shown here is derived from an EMBL/GenBank/DDBJ whole genome shotgun (WGS) entry which is preliminary data.</text>
</comment>
<organism evidence="1 2">
    <name type="scientific">Tunturiibacter lichenicola</name>
    <dbReference type="NCBI Taxonomy" id="2051959"/>
    <lineage>
        <taxon>Bacteria</taxon>
        <taxon>Pseudomonadati</taxon>
        <taxon>Acidobacteriota</taxon>
        <taxon>Terriglobia</taxon>
        <taxon>Terriglobales</taxon>
        <taxon>Acidobacteriaceae</taxon>
        <taxon>Tunturiibacter</taxon>
    </lineage>
</organism>
<protein>
    <submittedName>
        <fullName evidence="1">Uncharacterized protein</fullName>
    </submittedName>
</protein>